<proteinExistence type="predicted"/>
<protein>
    <submittedName>
        <fullName evidence="2">Uncharacterized protein</fullName>
    </submittedName>
</protein>
<accession>A0A8S3YRL5</accession>
<sequence>GDKHRRFPEFTYSNSELDMSSVDCEDRDPAPGTPRAAVTNGDSLMRLPSVSYDKNDLIHDIGGGGSENVVEAEEYLSPVEQQHQHHQHRPNSLLRLYDRQQSNISAASARSPAEHSEFTDGAKGGILRQDSQKFREKKYGHLTAAARAKQERELPQNRGNSISSRYSSDPIKYLRDKEEIDWNNVDMEDSRERLPQKPLSPNAMKMFSNIVLPVDEEDYLRPGAAAQSLAYLDLDGKGYYQNEKNTEAAYDDSFADDDDDTLPEPVYSANDNSGGNHRHRQGDKSATTVAVANPDYFEENDVDVWEQKKPLRNGYHLVPSSSISPVHKNSKDNSDSYYKSMKAPTQSSPDFSQRLNTKVTMSGLQLDDPVSKV</sequence>
<feature type="region of interest" description="Disordered" evidence="1">
    <location>
        <begin position="316"/>
        <end position="373"/>
    </location>
</feature>
<feature type="compositionally biased region" description="Polar residues" evidence="1">
    <location>
        <begin position="343"/>
        <end position="363"/>
    </location>
</feature>
<name>A0A8S3YRL5_9EUPU</name>
<evidence type="ECO:0000313" key="2">
    <source>
        <dbReference type="EMBL" id="CAG5117981.1"/>
    </source>
</evidence>
<reference evidence="2" key="1">
    <citation type="submission" date="2021-04" db="EMBL/GenBank/DDBJ databases">
        <authorList>
            <consortium name="Molecular Ecology Group"/>
        </authorList>
    </citation>
    <scope>NUCLEOTIDE SEQUENCE</scope>
</reference>
<dbReference type="Proteomes" id="UP000678393">
    <property type="component" value="Unassembled WGS sequence"/>
</dbReference>
<feature type="compositionally biased region" description="Acidic residues" evidence="1">
    <location>
        <begin position="249"/>
        <end position="262"/>
    </location>
</feature>
<feature type="non-terminal residue" evidence="2">
    <location>
        <position position="1"/>
    </location>
</feature>
<dbReference type="AlphaFoldDB" id="A0A8S3YRL5"/>
<evidence type="ECO:0000256" key="1">
    <source>
        <dbReference type="SAM" id="MobiDB-lite"/>
    </source>
</evidence>
<comment type="caution">
    <text evidence="2">The sequence shown here is derived from an EMBL/GenBank/DDBJ whole genome shotgun (WGS) entry which is preliminary data.</text>
</comment>
<organism evidence="2 3">
    <name type="scientific">Candidula unifasciata</name>
    <dbReference type="NCBI Taxonomy" id="100452"/>
    <lineage>
        <taxon>Eukaryota</taxon>
        <taxon>Metazoa</taxon>
        <taxon>Spiralia</taxon>
        <taxon>Lophotrochozoa</taxon>
        <taxon>Mollusca</taxon>
        <taxon>Gastropoda</taxon>
        <taxon>Heterobranchia</taxon>
        <taxon>Euthyneura</taxon>
        <taxon>Panpulmonata</taxon>
        <taxon>Eupulmonata</taxon>
        <taxon>Stylommatophora</taxon>
        <taxon>Helicina</taxon>
        <taxon>Helicoidea</taxon>
        <taxon>Geomitridae</taxon>
        <taxon>Candidula</taxon>
    </lineage>
</organism>
<dbReference type="EMBL" id="CAJHNH020000481">
    <property type="protein sequence ID" value="CAG5117981.1"/>
    <property type="molecule type" value="Genomic_DNA"/>
</dbReference>
<dbReference type="OrthoDB" id="6201935at2759"/>
<feature type="region of interest" description="Disordered" evidence="1">
    <location>
        <begin position="145"/>
        <end position="165"/>
    </location>
</feature>
<feature type="region of interest" description="Disordered" evidence="1">
    <location>
        <begin position="248"/>
        <end position="287"/>
    </location>
</feature>
<keyword evidence="3" id="KW-1185">Reference proteome</keyword>
<feature type="region of interest" description="Disordered" evidence="1">
    <location>
        <begin position="104"/>
        <end position="132"/>
    </location>
</feature>
<evidence type="ECO:0000313" key="3">
    <source>
        <dbReference type="Proteomes" id="UP000678393"/>
    </source>
</evidence>
<feature type="region of interest" description="Disordered" evidence="1">
    <location>
        <begin position="1"/>
        <end position="41"/>
    </location>
</feature>
<gene>
    <name evidence="2" type="ORF">CUNI_LOCUS3539</name>
</gene>